<gene>
    <name evidence="1" type="ORF">LMH87_000006</name>
</gene>
<evidence type="ECO:0000313" key="1">
    <source>
        <dbReference type="EMBL" id="KAJ4154727.1"/>
    </source>
</evidence>
<dbReference type="GeneID" id="80887165"/>
<dbReference type="KEGG" id="amus:LMH87_000006"/>
<proteinExistence type="predicted"/>
<dbReference type="AlphaFoldDB" id="A0A9W8QFY1"/>
<keyword evidence="2" id="KW-1185">Reference proteome</keyword>
<reference evidence="1" key="1">
    <citation type="journal article" date="2023" name="Access Microbiol">
        <title>De-novo genome assembly for Akanthomyces muscarius, a biocontrol agent of insect agricultural pests.</title>
        <authorList>
            <person name="Erdos Z."/>
            <person name="Studholme D.J."/>
            <person name="Raymond B."/>
            <person name="Sharma M."/>
        </authorList>
    </citation>
    <scope>NUCLEOTIDE SEQUENCE</scope>
    <source>
        <strain evidence="1">Ve6</strain>
    </source>
</reference>
<dbReference type="EMBL" id="JAJHUN010000007">
    <property type="protein sequence ID" value="KAJ4154727.1"/>
    <property type="molecule type" value="Genomic_DNA"/>
</dbReference>
<comment type="caution">
    <text evidence="1">The sequence shown here is derived from an EMBL/GenBank/DDBJ whole genome shotgun (WGS) entry which is preliminary data.</text>
</comment>
<organism evidence="1 2">
    <name type="scientific">Akanthomyces muscarius</name>
    <name type="common">Entomopathogenic fungus</name>
    <name type="synonym">Lecanicillium muscarium</name>
    <dbReference type="NCBI Taxonomy" id="2231603"/>
    <lineage>
        <taxon>Eukaryota</taxon>
        <taxon>Fungi</taxon>
        <taxon>Dikarya</taxon>
        <taxon>Ascomycota</taxon>
        <taxon>Pezizomycotina</taxon>
        <taxon>Sordariomycetes</taxon>
        <taxon>Hypocreomycetidae</taxon>
        <taxon>Hypocreales</taxon>
        <taxon>Cordycipitaceae</taxon>
        <taxon>Akanthomyces</taxon>
    </lineage>
</organism>
<protein>
    <submittedName>
        <fullName evidence="1">Uncharacterized protein</fullName>
    </submittedName>
</protein>
<dbReference type="RefSeq" id="XP_056054851.1">
    <property type="nucleotide sequence ID" value="XM_056197841.1"/>
</dbReference>
<dbReference type="Proteomes" id="UP001144673">
    <property type="component" value="Chromosome 6"/>
</dbReference>
<accession>A0A9W8QFY1</accession>
<evidence type="ECO:0000313" key="2">
    <source>
        <dbReference type="Proteomes" id="UP001144673"/>
    </source>
</evidence>
<sequence>MARIRQTARRSIRALITLTRFYLPLDQEWPAWPAEEGCDPHAGPLEGVEGAHSMRMGRLIDDPEQAVYIIDWSLLQHFKAF</sequence>
<name>A0A9W8QFY1_AKAMU</name>